<dbReference type="GO" id="GO:0009244">
    <property type="term" value="P:lipopolysaccharide core region biosynthetic process"/>
    <property type="evidence" value="ECO:0007669"/>
    <property type="project" value="TreeGrafter"/>
</dbReference>
<dbReference type="GO" id="GO:0008713">
    <property type="term" value="F:ADP-heptose-lipopolysaccharide heptosyltransferase activity"/>
    <property type="evidence" value="ECO:0007669"/>
    <property type="project" value="TreeGrafter"/>
</dbReference>
<evidence type="ECO:0000256" key="3">
    <source>
        <dbReference type="ARBA" id="ARBA00043995"/>
    </source>
</evidence>
<name>B6EPF6_ALISL</name>
<dbReference type="SUPFAM" id="SSF53756">
    <property type="entry name" value="UDP-Glycosyltransferase/glycogen phosphorylase"/>
    <property type="match status" value="1"/>
</dbReference>
<accession>B6EPF6</accession>
<sequence>MNVNSIILPHSFWVNIFMALFTSAPNSLCILRLSAIGDVCHAVAAVQAIQKEWPTTKITWIVGKIEAQLIHDLPGITVIPFDKKLGLKGMKAIWSQLNNQRFDALIHMQLALRASVLTIGIKAKYKVGFNRKRAKEGQWLFTNRKIEDTASAHVLDSFYSFIEYLGVPKSEPTWNIPLSDDDFSFVNSHIPAEKPYVVISPAASKDERNWLTERYAQLSDWLTTQGYQVVLCGSPSDREKQLGDSIESLANSPLINLIGKTSLKQLTAVLKKATVVIAPDSGPAHIATTQATPVIGLYGHSNPKRTGPYNSLSYVVSVYEQHVTQQQNKPVNELKWSTRVKGEHIMQDITLDMVARSFQQLEIILNSTEEGKK</sequence>
<dbReference type="PANTHER" id="PTHR30160:SF21">
    <property type="entry name" value="LIPOPOLYSACCHARIDE CORE HEPTOSYLTRANSFERASE OPSX"/>
    <property type="match status" value="1"/>
</dbReference>
<reference evidence="4 5" key="1">
    <citation type="journal article" date="2008" name="BMC Genomics">
        <title>The genome sequence of the fish pathogen Aliivibrio salmonicida strain LFI1238 shows extensive evidence of gene decay.</title>
        <authorList>
            <person name="Hjerde E."/>
            <person name="Lorentzen M.S."/>
            <person name="Holden M.T."/>
            <person name="Seeger K."/>
            <person name="Paulsen S."/>
            <person name="Bason N."/>
            <person name="Churcher C."/>
            <person name="Harris D."/>
            <person name="Norbertczak H."/>
            <person name="Quail M.A."/>
            <person name="Sanders S."/>
            <person name="Thurston S."/>
            <person name="Parkhill J."/>
            <person name="Willassen N.P."/>
            <person name="Thomson N.R."/>
        </authorList>
    </citation>
    <scope>NUCLEOTIDE SEQUENCE [LARGE SCALE GENOMIC DNA]</scope>
    <source>
        <strain evidence="4 5">LFI1238</strain>
    </source>
</reference>
<dbReference type="KEGG" id="vsa:VSAL_I0240"/>
<dbReference type="InterPro" id="IPR051199">
    <property type="entry name" value="LPS_LOS_Heptosyltrfase"/>
</dbReference>
<dbReference type="Proteomes" id="UP000001730">
    <property type="component" value="Chromosome 1"/>
</dbReference>
<dbReference type="CAZy" id="GT9">
    <property type="family name" value="Glycosyltransferase Family 9"/>
</dbReference>
<dbReference type="GO" id="GO:0005829">
    <property type="term" value="C:cytosol"/>
    <property type="evidence" value="ECO:0007669"/>
    <property type="project" value="TreeGrafter"/>
</dbReference>
<proteinExistence type="inferred from homology"/>
<keyword evidence="5" id="KW-1185">Reference proteome</keyword>
<dbReference type="EMBL" id="FM178379">
    <property type="protein sequence ID" value="CAQ77925.1"/>
    <property type="molecule type" value="Genomic_DNA"/>
</dbReference>
<keyword evidence="2 4" id="KW-0808">Transferase</keyword>
<evidence type="ECO:0000256" key="2">
    <source>
        <dbReference type="ARBA" id="ARBA00022679"/>
    </source>
</evidence>
<dbReference type="eggNOG" id="COG0859">
    <property type="taxonomic scope" value="Bacteria"/>
</dbReference>
<dbReference type="HOGENOM" id="CLU_038371_2_0_6"/>
<evidence type="ECO:0000256" key="1">
    <source>
        <dbReference type="ARBA" id="ARBA00022676"/>
    </source>
</evidence>
<keyword evidence="1" id="KW-0328">Glycosyltransferase</keyword>
<dbReference type="FunFam" id="3.40.50.2000:FF:000164">
    <property type="entry name" value="Lipopolysaccharide heptosyltransferase I"/>
    <property type="match status" value="1"/>
</dbReference>
<dbReference type="PANTHER" id="PTHR30160">
    <property type="entry name" value="TETRAACYLDISACCHARIDE 4'-KINASE-RELATED"/>
    <property type="match status" value="1"/>
</dbReference>
<organism evidence="4 5">
    <name type="scientific">Aliivibrio salmonicida (strain LFI1238)</name>
    <name type="common">Vibrio salmonicida (strain LFI1238)</name>
    <dbReference type="NCBI Taxonomy" id="316275"/>
    <lineage>
        <taxon>Bacteria</taxon>
        <taxon>Pseudomonadati</taxon>
        <taxon>Pseudomonadota</taxon>
        <taxon>Gammaproteobacteria</taxon>
        <taxon>Vibrionales</taxon>
        <taxon>Vibrionaceae</taxon>
        <taxon>Aliivibrio</taxon>
    </lineage>
</organism>
<dbReference type="InterPro" id="IPR002201">
    <property type="entry name" value="Glyco_trans_9"/>
</dbReference>
<dbReference type="FunFam" id="3.40.50.2000:FF:000023">
    <property type="entry name" value="ADP-heptose--LPS heptosyltransferase II"/>
    <property type="match status" value="1"/>
</dbReference>
<dbReference type="Gene3D" id="3.40.50.2000">
    <property type="entry name" value="Glycogen Phosphorylase B"/>
    <property type="match status" value="2"/>
</dbReference>
<dbReference type="CDD" id="cd03789">
    <property type="entry name" value="GT9_LPS_heptosyltransferase"/>
    <property type="match status" value="1"/>
</dbReference>
<dbReference type="Pfam" id="PF01075">
    <property type="entry name" value="Glyco_transf_9"/>
    <property type="match status" value="1"/>
</dbReference>
<comment type="similarity">
    <text evidence="3">Belongs to the glycosyltransferase 9 family.</text>
</comment>
<evidence type="ECO:0000313" key="4">
    <source>
        <dbReference type="EMBL" id="CAQ77925.1"/>
    </source>
</evidence>
<dbReference type="AlphaFoldDB" id="B6EPF6"/>
<evidence type="ECO:0000313" key="5">
    <source>
        <dbReference type="Proteomes" id="UP000001730"/>
    </source>
</evidence>
<protein>
    <submittedName>
        <fullName evidence="4">Lipopolysaccharide core biosynthesis glycosyl transferase protein</fullName>
    </submittedName>
</protein>
<gene>
    <name evidence="4" type="ordered locus">VSAL_I0240</name>
</gene>